<proteinExistence type="inferred from homology"/>
<comment type="caution">
    <text evidence="8">The sequence shown here is derived from an EMBL/GenBank/DDBJ whole genome shotgun (WGS) entry which is preliminary data.</text>
</comment>
<dbReference type="Gene3D" id="1.10.10.10">
    <property type="entry name" value="Winged helix-like DNA-binding domain superfamily/Winged helix DNA-binding domain"/>
    <property type="match status" value="1"/>
</dbReference>
<dbReference type="PROSITE" id="PS50110">
    <property type="entry name" value="RESPONSE_REGULATORY"/>
    <property type="match status" value="1"/>
</dbReference>
<dbReference type="SMART" id="SM00448">
    <property type="entry name" value="REC"/>
    <property type="match status" value="1"/>
</dbReference>
<dbReference type="RefSeq" id="WP_160045197.1">
    <property type="nucleotide sequence ID" value="NZ_BORQ01000013.1"/>
</dbReference>
<dbReference type="SUPFAM" id="SSF48452">
    <property type="entry name" value="TPR-like"/>
    <property type="match status" value="1"/>
</dbReference>
<dbReference type="InterPro" id="IPR051677">
    <property type="entry name" value="AfsR-DnrI-RedD_regulator"/>
</dbReference>
<comment type="similarity">
    <text evidence="1">Belongs to the AfsR/DnrI/RedD regulatory family.</text>
</comment>
<evidence type="ECO:0000313" key="9">
    <source>
        <dbReference type="Proteomes" id="UP000679779"/>
    </source>
</evidence>
<keyword evidence="5" id="KW-0804">Transcription</keyword>
<dbReference type="Pfam" id="PF03704">
    <property type="entry name" value="BTAD"/>
    <property type="match status" value="1"/>
</dbReference>
<dbReference type="Pfam" id="PF00072">
    <property type="entry name" value="Response_reg"/>
    <property type="match status" value="1"/>
</dbReference>
<evidence type="ECO:0000256" key="6">
    <source>
        <dbReference type="PROSITE-ProRule" id="PRU00169"/>
    </source>
</evidence>
<evidence type="ECO:0000256" key="3">
    <source>
        <dbReference type="ARBA" id="ARBA00023015"/>
    </source>
</evidence>
<dbReference type="InterPro" id="IPR005158">
    <property type="entry name" value="BTAD"/>
</dbReference>
<dbReference type="PANTHER" id="PTHR35807:SF2">
    <property type="entry name" value="TRANSCRIPTIONAL ACTIVATOR DOMAIN"/>
    <property type="match status" value="1"/>
</dbReference>
<dbReference type="GO" id="GO:0000160">
    <property type="term" value="P:phosphorelay signal transduction system"/>
    <property type="evidence" value="ECO:0007669"/>
    <property type="project" value="UniProtKB-KW"/>
</dbReference>
<keyword evidence="3" id="KW-0805">Transcription regulation</keyword>
<keyword evidence="9" id="KW-1185">Reference proteome</keyword>
<evidence type="ECO:0000313" key="8">
    <source>
        <dbReference type="EMBL" id="GIO34833.1"/>
    </source>
</evidence>
<dbReference type="GO" id="GO:0003677">
    <property type="term" value="F:DNA binding"/>
    <property type="evidence" value="ECO:0007669"/>
    <property type="project" value="UniProtKB-KW"/>
</dbReference>
<protein>
    <recommendedName>
        <fullName evidence="7">Response regulatory domain-containing protein</fullName>
    </recommendedName>
</protein>
<evidence type="ECO:0000256" key="5">
    <source>
        <dbReference type="ARBA" id="ARBA00023163"/>
    </source>
</evidence>
<dbReference type="EMBL" id="BORQ01000013">
    <property type="protein sequence ID" value="GIO34833.1"/>
    <property type="molecule type" value="Genomic_DNA"/>
</dbReference>
<name>A0A919XRA5_9BACL</name>
<dbReference type="AlphaFoldDB" id="A0A919XRA5"/>
<dbReference type="SUPFAM" id="SSF52172">
    <property type="entry name" value="CheY-like"/>
    <property type="match status" value="1"/>
</dbReference>
<dbReference type="Gene3D" id="1.25.40.10">
    <property type="entry name" value="Tetratricopeptide repeat domain"/>
    <property type="match status" value="1"/>
</dbReference>
<dbReference type="SMART" id="SM01043">
    <property type="entry name" value="BTAD"/>
    <property type="match status" value="1"/>
</dbReference>
<reference evidence="8" key="1">
    <citation type="submission" date="2021-03" db="EMBL/GenBank/DDBJ databases">
        <title>Antimicrobial resistance genes in bacteria isolated from Japanese honey, and their potential for conferring macrolide and lincosamide resistance in the American foulbrood pathogen Paenibacillus larvae.</title>
        <authorList>
            <person name="Okamoto M."/>
            <person name="Kumagai M."/>
            <person name="Kanamori H."/>
            <person name="Takamatsu D."/>
        </authorList>
    </citation>
    <scope>NUCLEOTIDE SEQUENCE</scope>
    <source>
        <strain evidence="8">J2TS6</strain>
    </source>
</reference>
<dbReference type="GO" id="GO:0006355">
    <property type="term" value="P:regulation of DNA-templated transcription"/>
    <property type="evidence" value="ECO:0007669"/>
    <property type="project" value="InterPro"/>
</dbReference>
<dbReference type="InterPro" id="IPR001867">
    <property type="entry name" value="OmpR/PhoB-type_DNA-bd"/>
</dbReference>
<dbReference type="SUPFAM" id="SSF46894">
    <property type="entry name" value="C-terminal effector domain of the bipartite response regulators"/>
    <property type="match status" value="1"/>
</dbReference>
<keyword evidence="6" id="KW-0597">Phosphoprotein</keyword>
<evidence type="ECO:0000256" key="2">
    <source>
        <dbReference type="ARBA" id="ARBA00023012"/>
    </source>
</evidence>
<dbReference type="PANTHER" id="PTHR35807">
    <property type="entry name" value="TRANSCRIPTIONAL REGULATOR REDD-RELATED"/>
    <property type="match status" value="1"/>
</dbReference>
<dbReference type="InterPro" id="IPR001789">
    <property type="entry name" value="Sig_transdc_resp-reg_receiver"/>
</dbReference>
<keyword evidence="2" id="KW-0902">Two-component regulatory system</keyword>
<organism evidence="8 9">
    <name type="scientific">Paenibacillus albilobatus</name>
    <dbReference type="NCBI Taxonomy" id="2716884"/>
    <lineage>
        <taxon>Bacteria</taxon>
        <taxon>Bacillati</taxon>
        <taxon>Bacillota</taxon>
        <taxon>Bacilli</taxon>
        <taxon>Bacillales</taxon>
        <taxon>Paenibacillaceae</taxon>
        <taxon>Paenibacillus</taxon>
    </lineage>
</organism>
<dbReference type="InterPro" id="IPR011990">
    <property type="entry name" value="TPR-like_helical_dom_sf"/>
</dbReference>
<dbReference type="InterPro" id="IPR011006">
    <property type="entry name" value="CheY-like_superfamily"/>
</dbReference>
<dbReference type="InterPro" id="IPR016032">
    <property type="entry name" value="Sig_transdc_resp-reg_C-effctor"/>
</dbReference>
<accession>A0A919XRA5</accession>
<dbReference type="Gene3D" id="3.40.50.2300">
    <property type="match status" value="1"/>
</dbReference>
<sequence>MKVLIVDDENLALLKLEKLLHSQGGLGFPVQVIGAYQNPYAALEAVRQEAPDVAFLDIEMPEFSGFELAEQLLEIHPQMHVVFVTAYQDFAVKAFEVNALDYLLKPVHPSRLAVTLDRIGRFSLLNTANAAEEQTGEAMLCCLQSLHYRDREGRPQFFRWKTLKAPELFAYLIYNRDKMVSKQTLIDLLWPEQDMKKATTQLHTAIYQIRQMIKASGLQLQIKYHDEGYRLVWGQVAFDMDIWENSLRDAPPVTPETLPRHLLTLDMYAGDYLEEHRYIWAAPEQERIRLLWLKYAKPVAECHVRLGQHAEAAKLYQQMIGRLPYLEDGYLGLMKMYAELHNSTEVRRLYQQLTDVFEGEYDMTPSEETTAWYQEWEQAVASGA</sequence>
<evidence type="ECO:0000259" key="7">
    <source>
        <dbReference type="PROSITE" id="PS50110"/>
    </source>
</evidence>
<gene>
    <name evidence="8" type="ORF">J2TS6_59740</name>
</gene>
<feature type="domain" description="Response regulatory" evidence="7">
    <location>
        <begin position="2"/>
        <end position="120"/>
    </location>
</feature>
<evidence type="ECO:0000256" key="1">
    <source>
        <dbReference type="ARBA" id="ARBA00005820"/>
    </source>
</evidence>
<dbReference type="Pfam" id="PF00486">
    <property type="entry name" value="Trans_reg_C"/>
    <property type="match status" value="1"/>
</dbReference>
<evidence type="ECO:0000256" key="4">
    <source>
        <dbReference type="ARBA" id="ARBA00023125"/>
    </source>
</evidence>
<keyword evidence="4" id="KW-0238">DNA-binding</keyword>
<dbReference type="InterPro" id="IPR036388">
    <property type="entry name" value="WH-like_DNA-bd_sf"/>
</dbReference>
<feature type="modified residue" description="4-aspartylphosphate" evidence="6">
    <location>
        <position position="57"/>
    </location>
</feature>
<dbReference type="Proteomes" id="UP000679779">
    <property type="component" value="Unassembled WGS sequence"/>
</dbReference>